<keyword evidence="4" id="KW-0378">Hydrolase</keyword>
<dbReference type="AlphaFoldDB" id="A0A133VPD3"/>
<evidence type="ECO:0000256" key="6">
    <source>
        <dbReference type="ARBA" id="ARBA00023016"/>
    </source>
</evidence>
<evidence type="ECO:0000256" key="3">
    <source>
        <dbReference type="ARBA" id="ARBA00022759"/>
    </source>
</evidence>
<keyword evidence="6" id="KW-0346">Stress response</keyword>
<dbReference type="GO" id="GO:0003729">
    <property type="term" value="F:mRNA binding"/>
    <property type="evidence" value="ECO:0007669"/>
    <property type="project" value="InterPro"/>
</dbReference>
<dbReference type="Gene3D" id="3.30.920.30">
    <property type="entry name" value="Hypothetical protein"/>
    <property type="match status" value="1"/>
</dbReference>
<evidence type="ECO:0000313" key="8">
    <source>
        <dbReference type="Proteomes" id="UP000070175"/>
    </source>
</evidence>
<organism evidence="7 8">
    <name type="scientific">candidate division MSBL1 archaeon SCGC-AAA382N08</name>
    <dbReference type="NCBI Taxonomy" id="1698285"/>
    <lineage>
        <taxon>Archaea</taxon>
        <taxon>Methanobacteriati</taxon>
        <taxon>Methanobacteriota</taxon>
        <taxon>candidate division MSBL1</taxon>
    </lineage>
</organism>
<dbReference type="GO" id="GO:0016787">
    <property type="term" value="F:hydrolase activity"/>
    <property type="evidence" value="ECO:0007669"/>
    <property type="project" value="UniProtKB-KW"/>
</dbReference>
<evidence type="ECO:0000256" key="5">
    <source>
        <dbReference type="ARBA" id="ARBA00022884"/>
    </source>
</evidence>
<keyword evidence="2" id="KW-0540">Nuclease</keyword>
<dbReference type="GO" id="GO:0004519">
    <property type="term" value="F:endonuclease activity"/>
    <property type="evidence" value="ECO:0007669"/>
    <property type="project" value="UniProtKB-KW"/>
</dbReference>
<keyword evidence="5" id="KW-0694">RNA-binding</keyword>
<proteinExistence type="predicted"/>
<dbReference type="EMBL" id="LHYJ01000019">
    <property type="protein sequence ID" value="KXB08314.1"/>
    <property type="molecule type" value="Genomic_DNA"/>
</dbReference>
<evidence type="ECO:0000313" key="7">
    <source>
        <dbReference type="EMBL" id="KXB08314.1"/>
    </source>
</evidence>
<sequence length="84" mass="9831">MYVTQTNFSARELLKVLFRNRFRIVNRTGSNVKLRYEHPTNDDNNRIVIVPMHDSIKTGTLRSIANQAGAKNFQKIKDWINQNI</sequence>
<dbReference type="InterPro" id="IPR038570">
    <property type="entry name" value="HicA_sf"/>
</dbReference>
<dbReference type="InterPro" id="IPR012933">
    <property type="entry name" value="HicA_mRNA_interferase"/>
</dbReference>
<name>A0A133VPD3_9EURY</name>
<dbReference type="Proteomes" id="UP000070175">
    <property type="component" value="Unassembled WGS sequence"/>
</dbReference>
<comment type="caution">
    <text evidence="7">The sequence shown here is derived from an EMBL/GenBank/DDBJ whole genome shotgun (WGS) entry which is preliminary data.</text>
</comment>
<accession>A0A133VPD3</accession>
<gene>
    <name evidence="7" type="ORF">AKJ56_01575</name>
</gene>
<evidence type="ECO:0000256" key="2">
    <source>
        <dbReference type="ARBA" id="ARBA00022722"/>
    </source>
</evidence>
<keyword evidence="1" id="KW-1277">Toxin-antitoxin system</keyword>
<dbReference type="SUPFAM" id="SSF54786">
    <property type="entry name" value="YcfA/nrd intein domain"/>
    <property type="match status" value="1"/>
</dbReference>
<evidence type="ECO:0008006" key="9">
    <source>
        <dbReference type="Google" id="ProtNLM"/>
    </source>
</evidence>
<protein>
    <recommendedName>
        <fullName evidence="9">Type II toxin-antitoxin system HicA family toxin</fullName>
    </recommendedName>
</protein>
<keyword evidence="8" id="KW-1185">Reference proteome</keyword>
<reference evidence="7 8" key="1">
    <citation type="journal article" date="2016" name="Sci. Rep.">
        <title>Metabolic traits of an uncultured archaeal lineage -MSBL1- from brine pools of the Red Sea.</title>
        <authorList>
            <person name="Mwirichia R."/>
            <person name="Alam I."/>
            <person name="Rashid M."/>
            <person name="Vinu M."/>
            <person name="Ba-Alawi W."/>
            <person name="Anthony Kamau A."/>
            <person name="Kamanda Ngugi D."/>
            <person name="Goker M."/>
            <person name="Klenk H.P."/>
            <person name="Bajic V."/>
            <person name="Stingl U."/>
        </authorList>
    </citation>
    <scope>NUCLEOTIDE SEQUENCE [LARGE SCALE GENOMIC DNA]</scope>
    <source>
        <strain evidence="7">SCGC-AAA382N08</strain>
    </source>
</reference>
<evidence type="ECO:0000256" key="4">
    <source>
        <dbReference type="ARBA" id="ARBA00022801"/>
    </source>
</evidence>
<evidence type="ECO:0000256" key="1">
    <source>
        <dbReference type="ARBA" id="ARBA00022649"/>
    </source>
</evidence>
<dbReference type="Pfam" id="PF07927">
    <property type="entry name" value="HicA_toxin"/>
    <property type="match status" value="1"/>
</dbReference>
<keyword evidence="3" id="KW-0255">Endonuclease</keyword>